<keyword evidence="3" id="KW-1185">Reference proteome</keyword>
<dbReference type="InterPro" id="IPR036485">
    <property type="entry name" value="Glu_synth_asu_C_sf"/>
</dbReference>
<name>A0A1B7LBY8_9FIRM</name>
<accession>A0A1B7LBY8</accession>
<dbReference type="PANTHER" id="PTHR39673:SF5">
    <property type="entry name" value="TUNGSTEN-CONTAINING FORMYLMETHANOFURAN DEHYDROGENASE 2 SUBUNIT C"/>
    <property type="match status" value="1"/>
</dbReference>
<sequence length="245" mass="26804">MMQIDARGMYYRDLNKMIKEAAWAGETEFILDNVNGQRYIGTGVDRKVNITINGVPGNDLAAFANGPVITVNANAQDAIGNTMNDGLVVVHGLAGDVLGYAMRGGRIYIKDDVGYRVGIHMKEYRRQVPVIIAGGRAGDFFGEYMAGGIMMLLGLNRKPGQPLAGDYLGTGMHGGVIYLRGEVAAYRLGKEVAVFALDDGDEKTLQKYLGEFCDCFGLDYNQVREEKFCKLVPVSHRPYGRLYAG</sequence>
<dbReference type="Gene3D" id="2.160.20.60">
    <property type="entry name" value="Glutamate synthase, alpha subunit, C-terminal domain"/>
    <property type="match status" value="1"/>
</dbReference>
<proteinExistence type="predicted"/>
<dbReference type="PIRSF" id="PIRSF006519">
    <property type="entry name" value="GOGAT_dom3"/>
    <property type="match status" value="1"/>
</dbReference>
<dbReference type="PANTHER" id="PTHR39673">
    <property type="entry name" value="TUNGSTEN FORMYLMETHANOFURAN DEHYDROGENASE, SUBUNIT C (FWDC)"/>
    <property type="match status" value="1"/>
</dbReference>
<organism evidence="2 3">
    <name type="scientific">Desulfotomaculum copahuensis</name>
    <dbReference type="NCBI Taxonomy" id="1838280"/>
    <lineage>
        <taxon>Bacteria</taxon>
        <taxon>Bacillati</taxon>
        <taxon>Bacillota</taxon>
        <taxon>Clostridia</taxon>
        <taxon>Eubacteriales</taxon>
        <taxon>Desulfotomaculaceae</taxon>
        <taxon>Desulfotomaculum</taxon>
    </lineage>
</organism>
<gene>
    <name evidence="2" type="ORF">A6M21_14295</name>
</gene>
<feature type="domain" description="Glutamate synthase alpha subunit C-terminal" evidence="1">
    <location>
        <begin position="13"/>
        <end position="184"/>
    </location>
</feature>
<reference evidence="2 3" key="1">
    <citation type="submission" date="2016-04" db="EMBL/GenBank/DDBJ databases">
        <authorList>
            <person name="Evans L.H."/>
            <person name="Alamgir A."/>
            <person name="Owens N."/>
            <person name="Weber N.D."/>
            <person name="Virtaneva K."/>
            <person name="Barbian K."/>
            <person name="Babar A."/>
            <person name="Rosenke K."/>
        </authorList>
    </citation>
    <scope>NUCLEOTIDE SEQUENCE [LARGE SCALE GENOMIC DNA]</scope>
    <source>
        <strain evidence="2 3">LMa1</strain>
    </source>
</reference>
<dbReference type="OrthoDB" id="9803192at2"/>
<dbReference type="InterPro" id="IPR012061">
    <property type="entry name" value="Glu_synth_lsu_3"/>
</dbReference>
<protein>
    <recommendedName>
        <fullName evidence="1">Glutamate synthase alpha subunit C-terminal domain-containing protein</fullName>
    </recommendedName>
</protein>
<evidence type="ECO:0000259" key="1">
    <source>
        <dbReference type="Pfam" id="PF01493"/>
    </source>
</evidence>
<dbReference type="Proteomes" id="UP000078532">
    <property type="component" value="Unassembled WGS sequence"/>
</dbReference>
<dbReference type="STRING" id="1838280.A6M21_14295"/>
<evidence type="ECO:0000313" key="3">
    <source>
        <dbReference type="Proteomes" id="UP000078532"/>
    </source>
</evidence>
<dbReference type="GO" id="GO:0016491">
    <property type="term" value="F:oxidoreductase activity"/>
    <property type="evidence" value="ECO:0007669"/>
    <property type="project" value="InterPro"/>
</dbReference>
<dbReference type="InterPro" id="IPR002489">
    <property type="entry name" value="Glu_synth_asu_C"/>
</dbReference>
<dbReference type="InterPro" id="IPR035710">
    <property type="entry name" value="Archaeal_gltB"/>
</dbReference>
<dbReference type="CDD" id="cd00981">
    <property type="entry name" value="arch_gltB"/>
    <property type="match status" value="1"/>
</dbReference>
<comment type="caution">
    <text evidence="2">The sequence shown here is derived from an EMBL/GenBank/DDBJ whole genome shotgun (WGS) entry which is preliminary data.</text>
</comment>
<dbReference type="EMBL" id="LYVF01000185">
    <property type="protein sequence ID" value="OAT79969.1"/>
    <property type="molecule type" value="Genomic_DNA"/>
</dbReference>
<dbReference type="SUPFAM" id="SSF69336">
    <property type="entry name" value="Alpha subunit of glutamate synthase, C-terminal domain"/>
    <property type="match status" value="1"/>
</dbReference>
<dbReference type="Pfam" id="PF01493">
    <property type="entry name" value="GXGXG"/>
    <property type="match status" value="1"/>
</dbReference>
<dbReference type="AlphaFoldDB" id="A0A1B7LBY8"/>
<evidence type="ECO:0000313" key="2">
    <source>
        <dbReference type="EMBL" id="OAT79969.1"/>
    </source>
</evidence>
<dbReference type="RefSeq" id="WP_066670458.1">
    <property type="nucleotide sequence ID" value="NZ_LYVF01000185.1"/>
</dbReference>